<reference evidence="1 2" key="1">
    <citation type="submission" date="2018-09" db="EMBL/GenBank/DDBJ databases">
        <title>Murine metabolic-syndrome-specific gut microbial biobank.</title>
        <authorList>
            <person name="Liu C."/>
        </authorList>
    </citation>
    <scope>NUCLEOTIDE SEQUENCE [LARGE SCALE GENOMIC DNA]</scope>
    <source>
        <strain evidence="1 2">8-P5</strain>
    </source>
</reference>
<name>A0A3L7ZN13_PARDI</name>
<comment type="caution">
    <text evidence="1">The sequence shown here is derived from an EMBL/GenBank/DDBJ whole genome shotgun (WGS) entry which is preliminary data.</text>
</comment>
<protein>
    <submittedName>
        <fullName evidence="1">Uncharacterized protein</fullName>
    </submittedName>
</protein>
<dbReference type="RefSeq" id="WP_121736312.1">
    <property type="nucleotide sequence ID" value="NZ_QXXG01000002.1"/>
</dbReference>
<organism evidence="1 2">
    <name type="scientific">Parabacteroides distasonis</name>
    <dbReference type="NCBI Taxonomy" id="823"/>
    <lineage>
        <taxon>Bacteria</taxon>
        <taxon>Pseudomonadati</taxon>
        <taxon>Bacteroidota</taxon>
        <taxon>Bacteroidia</taxon>
        <taxon>Bacteroidales</taxon>
        <taxon>Tannerellaceae</taxon>
        <taxon>Parabacteroides</taxon>
    </lineage>
</organism>
<dbReference type="EMBL" id="RAYI01000019">
    <property type="protein sequence ID" value="RLT73304.1"/>
    <property type="molecule type" value="Genomic_DNA"/>
</dbReference>
<proteinExistence type="predicted"/>
<evidence type="ECO:0000313" key="1">
    <source>
        <dbReference type="EMBL" id="RLT73304.1"/>
    </source>
</evidence>
<accession>A0A3L7ZN13</accession>
<dbReference type="AlphaFoldDB" id="A0A3L7ZN13"/>
<sequence>MDKKDSMWKKLIRKTIVKRKEEVHKDDDVVFVNFEMDRKGIIRTLIDDHRDAAMYRHAMRSLYCKIKGDYVGKTVKHEDESGCVQMLFREVDKLMKRNKELEAIIQERKR</sequence>
<dbReference type="Proteomes" id="UP000278164">
    <property type="component" value="Unassembled WGS sequence"/>
</dbReference>
<gene>
    <name evidence="1" type="ORF">D7V78_11435</name>
</gene>
<evidence type="ECO:0000313" key="2">
    <source>
        <dbReference type="Proteomes" id="UP000278164"/>
    </source>
</evidence>